<dbReference type="AlphaFoldDB" id="A0A6J8E1L7"/>
<dbReference type="EMBL" id="CACVKT020008264">
    <property type="protein sequence ID" value="CAC5413923.1"/>
    <property type="molecule type" value="Genomic_DNA"/>
</dbReference>
<feature type="compositionally biased region" description="Basic and acidic residues" evidence="1">
    <location>
        <begin position="14"/>
        <end position="25"/>
    </location>
</feature>
<dbReference type="OrthoDB" id="6157735at2759"/>
<dbReference type="Proteomes" id="UP000507470">
    <property type="component" value="Unassembled WGS sequence"/>
</dbReference>
<dbReference type="InterPro" id="IPR021109">
    <property type="entry name" value="Peptidase_aspartic_dom_sf"/>
</dbReference>
<reference evidence="2 3" key="1">
    <citation type="submission" date="2020-06" db="EMBL/GenBank/DDBJ databases">
        <authorList>
            <person name="Li R."/>
            <person name="Bekaert M."/>
        </authorList>
    </citation>
    <scope>NUCLEOTIDE SEQUENCE [LARGE SCALE GENOMIC DNA]</scope>
    <source>
        <strain evidence="3">wild</strain>
    </source>
</reference>
<dbReference type="Gene3D" id="2.40.70.10">
    <property type="entry name" value="Acid Proteases"/>
    <property type="match status" value="1"/>
</dbReference>
<accession>A0A6J8E1L7</accession>
<gene>
    <name evidence="2" type="ORF">MCOR_46777</name>
</gene>
<proteinExistence type="predicted"/>
<dbReference type="SUPFAM" id="SSF50630">
    <property type="entry name" value="Acid proteases"/>
    <property type="match status" value="1"/>
</dbReference>
<evidence type="ECO:0000313" key="3">
    <source>
        <dbReference type="Proteomes" id="UP000507470"/>
    </source>
</evidence>
<feature type="compositionally biased region" description="Low complexity" evidence="1">
    <location>
        <begin position="464"/>
        <end position="483"/>
    </location>
</feature>
<keyword evidence="3" id="KW-1185">Reference proteome</keyword>
<protein>
    <submittedName>
        <fullName evidence="2">Uncharacterized protein</fullName>
    </submittedName>
</protein>
<sequence length="775" mass="85840">MSPYDSQPYVEYEPSDKPDHTGHDKALRRHGNNQSVGIQHDTSGGMIEASHRINHKTYTCLADNILLNPPSTGQLNPPSTGQLNQSTKGLPIKKHFNPTSTGQLLRLYIGQLNESTRGLLVKNHLNRTPTGQINYPAKGSSQQPTATQNLVQGTAPSCHYGAAIHLPVYPQQRLPGILPSMQPQYYNPPQTDQQGNNIQPQPYSAAQFQDHRSTAKVSSGDSEDPVVERPSNGFTVVGTIGTAELLRVKVQVQGKLVATLIDTDPEVIIMQDKVLDSLQEKPYVIKETLMHGPCRDMQMTCRITNSTLFRIDDLLFSHQLYIAPIDCEMLLGHDFLGSSNVILNIGQGYMFINDKTIKLVFGVETPSATPTVNRITIPTSKVVQPNSVMRMNCTVSVQENDFVVQPISETTLLIPRSVCAKAQSPVVCYMNVTDNPVRPQSEFEIAEGHAVTVIESMDDPEEPSVGTCSTSQQGTSSSGTPLQQEYLPDTILASLPRKGCKYCQRAHQCLAQVLCDVDETVPLAKKRRQKPKIIKTVATAMMLFFETPETDSAFEQSVTQTVIPVVPSVIEDCYHTSILDPMEPVENQLIPESDLTAFSTDMELIFTPSTARIEVDSPNYCYVAAIAQEEGITISGFSAEEIEKQQENDPDLKFILPWIKDGSEPLKNDLFLASPAVKSHWINIQMFFMDDNGVLKSQPKTERANTRLVVPSTLRETVMELSQCQIQQNPSSLARTITAMKEHGRGGLVVETPSREWVSSPLTHQCWMVTVLEEW</sequence>
<feature type="region of interest" description="Disordered" evidence="1">
    <location>
        <begin position="1"/>
        <end position="37"/>
    </location>
</feature>
<evidence type="ECO:0000313" key="2">
    <source>
        <dbReference type="EMBL" id="CAC5413923.1"/>
    </source>
</evidence>
<organism evidence="2 3">
    <name type="scientific">Mytilus coruscus</name>
    <name type="common">Sea mussel</name>
    <dbReference type="NCBI Taxonomy" id="42192"/>
    <lineage>
        <taxon>Eukaryota</taxon>
        <taxon>Metazoa</taxon>
        <taxon>Spiralia</taxon>
        <taxon>Lophotrochozoa</taxon>
        <taxon>Mollusca</taxon>
        <taxon>Bivalvia</taxon>
        <taxon>Autobranchia</taxon>
        <taxon>Pteriomorphia</taxon>
        <taxon>Mytilida</taxon>
        <taxon>Mytiloidea</taxon>
        <taxon>Mytilidae</taxon>
        <taxon>Mytilinae</taxon>
        <taxon>Mytilus</taxon>
    </lineage>
</organism>
<feature type="region of interest" description="Disordered" evidence="1">
    <location>
        <begin position="459"/>
        <end position="483"/>
    </location>
</feature>
<name>A0A6J8E1L7_MYTCO</name>
<evidence type="ECO:0000256" key="1">
    <source>
        <dbReference type="SAM" id="MobiDB-lite"/>
    </source>
</evidence>